<name>A0A4R2RS38_9FIRM</name>
<proteinExistence type="predicted"/>
<dbReference type="RefSeq" id="WP_131919745.1">
    <property type="nucleotide sequence ID" value="NZ_JAOQNU010000018.1"/>
</dbReference>
<gene>
    <name evidence="3" type="ORF">EDD73_11959</name>
</gene>
<evidence type="ECO:0000256" key="1">
    <source>
        <dbReference type="SAM" id="MobiDB-lite"/>
    </source>
</evidence>
<dbReference type="Proteomes" id="UP000294813">
    <property type="component" value="Unassembled WGS sequence"/>
</dbReference>
<organism evidence="3 4">
    <name type="scientific">Heliophilum fasciatum</name>
    <dbReference type="NCBI Taxonomy" id="35700"/>
    <lineage>
        <taxon>Bacteria</taxon>
        <taxon>Bacillati</taxon>
        <taxon>Bacillota</taxon>
        <taxon>Clostridia</taxon>
        <taxon>Eubacteriales</taxon>
        <taxon>Heliobacteriaceae</taxon>
        <taxon>Heliophilum</taxon>
    </lineage>
</organism>
<comment type="caution">
    <text evidence="3">The sequence shown here is derived from an EMBL/GenBank/DDBJ whole genome shotgun (WGS) entry which is preliminary data.</text>
</comment>
<feature type="region of interest" description="Disordered" evidence="1">
    <location>
        <begin position="86"/>
        <end position="107"/>
    </location>
</feature>
<protein>
    <submittedName>
        <fullName evidence="3">Uncharacterized protein</fullName>
    </submittedName>
</protein>
<dbReference type="AlphaFoldDB" id="A0A4R2RS38"/>
<dbReference type="EMBL" id="SLXT01000019">
    <property type="protein sequence ID" value="TCP62711.1"/>
    <property type="molecule type" value="Genomic_DNA"/>
</dbReference>
<feature type="chain" id="PRO_5039225529" evidence="2">
    <location>
        <begin position="25"/>
        <end position="107"/>
    </location>
</feature>
<keyword evidence="4" id="KW-1185">Reference proteome</keyword>
<evidence type="ECO:0000313" key="4">
    <source>
        <dbReference type="Proteomes" id="UP000294813"/>
    </source>
</evidence>
<keyword evidence="2" id="KW-0732">Signal</keyword>
<feature type="signal peptide" evidence="2">
    <location>
        <begin position="1"/>
        <end position="24"/>
    </location>
</feature>
<accession>A0A4R2RS38</accession>
<evidence type="ECO:0000256" key="2">
    <source>
        <dbReference type="SAM" id="SignalP"/>
    </source>
</evidence>
<sequence>MHRKAIAAVSVALSLVLFTACGSASQVKGVTARDGQKVYFEPGHDDYNEVIEEVFLPDVTAAQQAGYVYAADDDILDDSKKYSDTDIKVKKSKSTSKSKSTTTSTKK</sequence>
<reference evidence="3 4" key="1">
    <citation type="submission" date="2019-03" db="EMBL/GenBank/DDBJ databases">
        <title>Genomic Encyclopedia of Type Strains, Phase IV (KMG-IV): sequencing the most valuable type-strain genomes for metagenomic binning, comparative biology and taxonomic classification.</title>
        <authorList>
            <person name="Goeker M."/>
        </authorList>
    </citation>
    <scope>NUCLEOTIDE SEQUENCE [LARGE SCALE GENOMIC DNA]</scope>
    <source>
        <strain evidence="3 4">DSM 11170</strain>
    </source>
</reference>
<feature type="compositionally biased region" description="Low complexity" evidence="1">
    <location>
        <begin position="97"/>
        <end position="107"/>
    </location>
</feature>
<dbReference type="PROSITE" id="PS51257">
    <property type="entry name" value="PROKAR_LIPOPROTEIN"/>
    <property type="match status" value="1"/>
</dbReference>
<evidence type="ECO:0000313" key="3">
    <source>
        <dbReference type="EMBL" id="TCP62711.1"/>
    </source>
</evidence>